<keyword evidence="1" id="KW-1133">Transmembrane helix</keyword>
<keyword evidence="5" id="KW-1185">Reference proteome</keyword>
<feature type="domain" description="FecR protein" evidence="2">
    <location>
        <begin position="188"/>
        <end position="296"/>
    </location>
</feature>
<dbReference type="RefSeq" id="WP_090626004.1">
    <property type="nucleotide sequence ID" value="NZ_FOQO01000003.1"/>
</dbReference>
<dbReference type="InterPro" id="IPR006860">
    <property type="entry name" value="FecR"/>
</dbReference>
<dbReference type="Pfam" id="PF16344">
    <property type="entry name" value="FecR_C"/>
    <property type="match status" value="1"/>
</dbReference>
<dbReference type="InterPro" id="IPR032508">
    <property type="entry name" value="FecR_C"/>
</dbReference>
<dbReference type="PANTHER" id="PTHR30273">
    <property type="entry name" value="PERIPLASMIC SIGNAL SENSOR AND SIGMA FACTOR ACTIVATOR FECR-RELATED"/>
    <property type="match status" value="1"/>
</dbReference>
<dbReference type="PANTHER" id="PTHR30273:SF2">
    <property type="entry name" value="PROTEIN FECR"/>
    <property type="match status" value="1"/>
</dbReference>
<dbReference type="Proteomes" id="UP000198670">
    <property type="component" value="Unassembled WGS sequence"/>
</dbReference>
<feature type="domain" description="Protein FecR C-terminal" evidence="3">
    <location>
        <begin position="346"/>
        <end position="412"/>
    </location>
</feature>
<sequence>MDEQHHLRALFEKYLNGECTEQEVRELFMHLHLLDDDTMLRQFVQSAFDEDRHIELLYQHKLAALTARVEKRLGSNLPQQQYRFDRFLLSKRLMTIAAVLLAILSIGIILYNWEPKTGKTGGIAVTEVDDVLPGGNRATLTLSDGRTIQLSTEQAGIVVGDGISYLDGSSVLGKQGNRRTNEQGHSLTLTTPKGGTYQVTLSDGTKVWLNAASSLSYPSRFDERERVVELTGEAYFDVSEQVLPKTMESAGGDSHKIPFRVITKGQAVEVLGTQFNIAAYSEEEKTLTTLVEGAVRVTPSEHGRTGRRNRQHTVLKPGQQSIVKDTEVTINQVDVSLFINWKNGLFSFKETELHEVMQQLGRWYDVDIVYAGEIPEAYFFGDIRRDRSLTQALTILKKSGVNFTIDKKGKRVRLIVLP</sequence>
<name>A0A1I3H3T5_9SPHI</name>
<evidence type="ECO:0000313" key="5">
    <source>
        <dbReference type="Proteomes" id="UP000198670"/>
    </source>
</evidence>
<dbReference type="STRING" id="1477437.SAMN05444682_103209"/>
<dbReference type="InterPro" id="IPR012373">
    <property type="entry name" value="Ferrdict_sens_TM"/>
</dbReference>
<dbReference type="Pfam" id="PF04773">
    <property type="entry name" value="FecR"/>
    <property type="match status" value="1"/>
</dbReference>
<gene>
    <name evidence="4" type="ORF">SAMN05444682_103209</name>
</gene>
<accession>A0A1I3H3T5</accession>
<keyword evidence="1" id="KW-0812">Transmembrane</keyword>
<dbReference type="EMBL" id="FOQO01000003">
    <property type="protein sequence ID" value="SFI30220.1"/>
    <property type="molecule type" value="Genomic_DNA"/>
</dbReference>
<dbReference type="AlphaFoldDB" id="A0A1I3H3T5"/>
<evidence type="ECO:0000259" key="3">
    <source>
        <dbReference type="Pfam" id="PF16344"/>
    </source>
</evidence>
<dbReference type="Gene3D" id="2.60.120.1440">
    <property type="match status" value="1"/>
</dbReference>
<dbReference type="Gene3D" id="3.55.50.30">
    <property type="match status" value="1"/>
</dbReference>
<feature type="transmembrane region" description="Helical" evidence="1">
    <location>
        <begin position="93"/>
        <end position="113"/>
    </location>
</feature>
<dbReference type="OrthoDB" id="1099963at2"/>
<evidence type="ECO:0000256" key="1">
    <source>
        <dbReference type="SAM" id="Phobius"/>
    </source>
</evidence>
<evidence type="ECO:0000313" key="4">
    <source>
        <dbReference type="EMBL" id="SFI30220.1"/>
    </source>
</evidence>
<organism evidence="4 5">
    <name type="scientific">Parapedobacter indicus</name>
    <dbReference type="NCBI Taxonomy" id="1477437"/>
    <lineage>
        <taxon>Bacteria</taxon>
        <taxon>Pseudomonadati</taxon>
        <taxon>Bacteroidota</taxon>
        <taxon>Sphingobacteriia</taxon>
        <taxon>Sphingobacteriales</taxon>
        <taxon>Sphingobacteriaceae</taxon>
        <taxon>Parapedobacter</taxon>
    </lineage>
</organism>
<evidence type="ECO:0000259" key="2">
    <source>
        <dbReference type="Pfam" id="PF04773"/>
    </source>
</evidence>
<proteinExistence type="predicted"/>
<reference evidence="4 5" key="1">
    <citation type="submission" date="2016-10" db="EMBL/GenBank/DDBJ databases">
        <authorList>
            <person name="de Groot N.N."/>
        </authorList>
    </citation>
    <scope>NUCLEOTIDE SEQUENCE [LARGE SCALE GENOMIC DNA]</scope>
    <source>
        <strain evidence="4 5">RK1</strain>
    </source>
</reference>
<keyword evidence="1" id="KW-0472">Membrane</keyword>
<protein>
    <submittedName>
        <fullName evidence="4">FecR family protein</fullName>
    </submittedName>
</protein>
<dbReference type="GO" id="GO:0016989">
    <property type="term" value="F:sigma factor antagonist activity"/>
    <property type="evidence" value="ECO:0007669"/>
    <property type="project" value="TreeGrafter"/>
</dbReference>